<dbReference type="AlphaFoldDB" id="A0A6J4NSA2"/>
<protein>
    <submittedName>
        <fullName evidence="1">Uncharacterized protein</fullName>
    </submittedName>
</protein>
<organism evidence="1">
    <name type="scientific">uncultured Pyrinomonadaceae bacterium</name>
    <dbReference type="NCBI Taxonomy" id="2283094"/>
    <lineage>
        <taxon>Bacteria</taxon>
        <taxon>Pseudomonadati</taxon>
        <taxon>Acidobacteriota</taxon>
        <taxon>Blastocatellia</taxon>
        <taxon>Blastocatellales</taxon>
        <taxon>Pyrinomonadaceae</taxon>
        <taxon>environmental samples</taxon>
    </lineage>
</organism>
<name>A0A6J4NSA2_9BACT</name>
<sequence>MYINKHRLYFIQPRENVRRIVCRLPAANQPKDCVERFEPN</sequence>
<reference evidence="1" key="1">
    <citation type="submission" date="2020-02" db="EMBL/GenBank/DDBJ databases">
        <authorList>
            <person name="Meier V. D."/>
        </authorList>
    </citation>
    <scope>NUCLEOTIDE SEQUENCE</scope>
    <source>
        <strain evidence="1">AVDCRST_MAG74</strain>
    </source>
</reference>
<dbReference type="EMBL" id="CADCUR010000105">
    <property type="protein sequence ID" value="CAA9395452.1"/>
    <property type="molecule type" value="Genomic_DNA"/>
</dbReference>
<evidence type="ECO:0000313" key="1">
    <source>
        <dbReference type="EMBL" id="CAA9395452.1"/>
    </source>
</evidence>
<accession>A0A6J4NSA2</accession>
<proteinExistence type="predicted"/>
<gene>
    <name evidence="1" type="ORF">AVDCRST_MAG74-1991</name>
</gene>